<keyword evidence="2" id="KW-0472">Membrane</keyword>
<sequence>MRWPSSRHFCLAVLAWTHAAGRVAAQELSDSQVSQIRSRLAEVALKSWELGTRAQVLLELDAPAFSVFSPNPLPPPHEIPSNLTGLISSVMSIARNVVGGRAASNKNATGPQPLMQDGSAADPASIGIAVLLANWTGQGGQDYAGAAKDQLDFLMQRVPRTDDGAISHRVSEVQLWNDYMYMVPPFLAYYGVLTRDKSLVTEAYNQCKLYRNYLRDTHANNLWQHILLGSFNDTGHWSTGNAWAASGLLRVLATIQHSEYDNQFKHEKSDLASWTTEIHEAMYSRMDNSNVFPNYASRAVNDPGNFYDAASTALLASTVYRLSLLWGTHRHLPFAERSRKTLFTNSSNHLTSEGWLQPVVNPHSFGEQGQHSPEGQAFVLALHASYSDWVKDGAKGANAAVRLSVVGMPWLWACLLVGIVFAF</sequence>
<reference evidence="5" key="1">
    <citation type="submission" date="2024-06" db="EMBL/GenBank/DDBJ databases">
        <title>Multi-omics analyses provide insights into the biosynthesis of the anticancer antibiotic pleurotin in Hohenbuehelia grisea.</title>
        <authorList>
            <person name="Weaver J.A."/>
            <person name="Alberti F."/>
        </authorList>
    </citation>
    <scope>NUCLEOTIDE SEQUENCE [LARGE SCALE GENOMIC DNA]</scope>
    <source>
        <strain evidence="5">T-177</strain>
    </source>
</reference>
<organism evidence="4 5">
    <name type="scientific">Hohenbuehelia grisea</name>
    <dbReference type="NCBI Taxonomy" id="104357"/>
    <lineage>
        <taxon>Eukaryota</taxon>
        <taxon>Fungi</taxon>
        <taxon>Dikarya</taxon>
        <taxon>Basidiomycota</taxon>
        <taxon>Agaricomycotina</taxon>
        <taxon>Agaricomycetes</taxon>
        <taxon>Agaricomycetidae</taxon>
        <taxon>Agaricales</taxon>
        <taxon>Pleurotineae</taxon>
        <taxon>Pleurotaceae</taxon>
        <taxon>Hohenbuehelia</taxon>
    </lineage>
</organism>
<dbReference type="PANTHER" id="PTHR41814:SF1">
    <property type="entry name" value="CELLULASE"/>
    <property type="match status" value="1"/>
</dbReference>
<evidence type="ECO:0000256" key="1">
    <source>
        <dbReference type="ARBA" id="ARBA00022801"/>
    </source>
</evidence>
<keyword evidence="2" id="KW-0812">Transmembrane</keyword>
<name>A0ABR3IXE1_9AGAR</name>
<dbReference type="PANTHER" id="PTHR41814">
    <property type="entry name" value="EXPRESSED PROTEIN"/>
    <property type="match status" value="1"/>
</dbReference>
<dbReference type="Gene3D" id="1.50.10.10">
    <property type="match status" value="1"/>
</dbReference>
<evidence type="ECO:0000313" key="4">
    <source>
        <dbReference type="EMBL" id="KAL0948050.1"/>
    </source>
</evidence>
<evidence type="ECO:0000313" key="5">
    <source>
        <dbReference type="Proteomes" id="UP001556367"/>
    </source>
</evidence>
<dbReference type="EMBL" id="JASNQZ010000014">
    <property type="protein sequence ID" value="KAL0948050.1"/>
    <property type="molecule type" value="Genomic_DNA"/>
</dbReference>
<gene>
    <name evidence="4" type="ORF">HGRIS_010674</name>
</gene>
<feature type="transmembrane region" description="Helical" evidence="2">
    <location>
        <begin position="400"/>
        <end position="422"/>
    </location>
</feature>
<keyword evidence="2" id="KW-1133">Transmembrane helix</keyword>
<accession>A0ABR3IXE1</accession>
<evidence type="ECO:0000256" key="2">
    <source>
        <dbReference type="SAM" id="Phobius"/>
    </source>
</evidence>
<keyword evidence="5" id="KW-1185">Reference proteome</keyword>
<dbReference type="InterPro" id="IPR012341">
    <property type="entry name" value="6hp_glycosidase-like_sf"/>
</dbReference>
<feature type="chain" id="PRO_5046539925" evidence="3">
    <location>
        <begin position="26"/>
        <end position="423"/>
    </location>
</feature>
<keyword evidence="1" id="KW-0378">Hydrolase</keyword>
<proteinExistence type="predicted"/>
<dbReference type="InterPro" id="IPR008928">
    <property type="entry name" value="6-hairpin_glycosidase_sf"/>
</dbReference>
<dbReference type="SUPFAM" id="SSF48208">
    <property type="entry name" value="Six-hairpin glycosidases"/>
    <property type="match status" value="1"/>
</dbReference>
<feature type="signal peptide" evidence="3">
    <location>
        <begin position="1"/>
        <end position="25"/>
    </location>
</feature>
<dbReference type="InterPro" id="IPR010905">
    <property type="entry name" value="Glyco_hydro_88"/>
</dbReference>
<dbReference type="Proteomes" id="UP001556367">
    <property type="component" value="Unassembled WGS sequence"/>
</dbReference>
<protein>
    <submittedName>
        <fullName evidence="4">Uncharacterized protein</fullName>
    </submittedName>
</protein>
<comment type="caution">
    <text evidence="4">The sequence shown here is derived from an EMBL/GenBank/DDBJ whole genome shotgun (WGS) entry which is preliminary data.</text>
</comment>
<evidence type="ECO:0000256" key="3">
    <source>
        <dbReference type="SAM" id="SignalP"/>
    </source>
</evidence>
<keyword evidence="3" id="KW-0732">Signal</keyword>
<dbReference type="Pfam" id="PF07470">
    <property type="entry name" value="Glyco_hydro_88"/>
    <property type="match status" value="1"/>
</dbReference>